<dbReference type="SUPFAM" id="SSF53448">
    <property type="entry name" value="Nucleotide-diphospho-sugar transferases"/>
    <property type="match status" value="1"/>
</dbReference>
<reference evidence="5 6" key="1">
    <citation type="submission" date="2018-09" db="EMBL/GenBank/DDBJ databases">
        <title>Draft genome sequence of Rhodopseudomonas palustris 2.1.18.</title>
        <authorList>
            <person name="Robertson S.L."/>
            <person name="Meyer T.E."/>
            <person name="Kyndt J.A."/>
        </authorList>
    </citation>
    <scope>NUCLEOTIDE SEQUENCE [LARGE SCALE GENOMIC DNA]</scope>
    <source>
        <strain evidence="5 6">2.1.18</strain>
    </source>
</reference>
<dbReference type="CDD" id="cd04186">
    <property type="entry name" value="GT_2_like_c"/>
    <property type="match status" value="1"/>
</dbReference>
<feature type="region of interest" description="Disordered" evidence="2">
    <location>
        <begin position="1"/>
        <end position="38"/>
    </location>
</feature>
<proteinExistence type="predicted"/>
<feature type="domain" description="Glycosyltransferase 2-like" evidence="3">
    <location>
        <begin position="48"/>
        <end position="171"/>
    </location>
</feature>
<dbReference type="Proteomes" id="UP000285523">
    <property type="component" value="Unassembled WGS sequence"/>
</dbReference>
<feature type="compositionally biased region" description="Basic and acidic residues" evidence="2">
    <location>
        <begin position="13"/>
        <end position="29"/>
    </location>
</feature>
<dbReference type="AlphaFoldDB" id="A0A418VQV0"/>
<dbReference type="EMBL" id="QYYD01000001">
    <property type="protein sequence ID" value="RJF78731.1"/>
    <property type="molecule type" value="Genomic_DNA"/>
</dbReference>
<sequence length="376" mass="41888">MHRRSRIGGHARSAGEHDLRWRTGARDKAAAQTNRSTHVTTSPADVAVLIVSYNTEDLLRESLRSVLDQRGDLRQQIIVVDNGSVDGSVVMVRSEFPEVELIDAKQNLGFARGVNLAATRANADFLLLLNPDTVVLDRALERLVNFARAHPSHGLYGGRSLRRDGSLELSSCWALPTVWSMTCFALGLSTAFRHTRWFDPEAMADWRRDTVREVGIITGCLLLASRDAWRKLGGFDERYFMYGEDADLAWRAREAGYRPIICPEANIIHDVGKASATRAGKLLLLFKGKATLVRDHFTGWSKQLVLFELLVGVGLRALLAQIKPRANRSEDDPWTMVWGQRHDWIVGYPGVRSGYECGLVTASSVDRRASGEPGRP</sequence>
<organism evidence="5 6">
    <name type="scientific">Rhodopseudomonas palustris</name>
    <dbReference type="NCBI Taxonomy" id="1076"/>
    <lineage>
        <taxon>Bacteria</taxon>
        <taxon>Pseudomonadati</taxon>
        <taxon>Pseudomonadota</taxon>
        <taxon>Alphaproteobacteria</taxon>
        <taxon>Hyphomicrobiales</taxon>
        <taxon>Nitrobacteraceae</taxon>
        <taxon>Rhodopseudomonas</taxon>
    </lineage>
</organism>
<protein>
    <submittedName>
        <fullName evidence="5">Glycosyltransferase family 2 protein</fullName>
    </submittedName>
</protein>
<dbReference type="Gene3D" id="3.90.550.10">
    <property type="entry name" value="Spore Coat Polysaccharide Biosynthesis Protein SpsA, Chain A"/>
    <property type="match status" value="1"/>
</dbReference>
<evidence type="ECO:0000313" key="6">
    <source>
        <dbReference type="Proteomes" id="UP000285523"/>
    </source>
</evidence>
<feature type="domain" description="Galactosyltransferase C-terminal" evidence="4">
    <location>
        <begin position="217"/>
        <end position="258"/>
    </location>
</feature>
<name>A0A418VQV0_RHOPL</name>
<accession>A0A418VQV0</accession>
<evidence type="ECO:0000256" key="1">
    <source>
        <dbReference type="ARBA" id="ARBA00022679"/>
    </source>
</evidence>
<gene>
    <name evidence="5" type="ORF">D4Q52_00790</name>
</gene>
<dbReference type="PANTHER" id="PTHR43179">
    <property type="entry name" value="RHAMNOSYLTRANSFERASE WBBL"/>
    <property type="match status" value="1"/>
</dbReference>
<dbReference type="Pfam" id="PF02709">
    <property type="entry name" value="Glyco_transf_7C"/>
    <property type="match status" value="1"/>
</dbReference>
<dbReference type="InterPro" id="IPR001173">
    <property type="entry name" value="Glyco_trans_2-like"/>
</dbReference>
<evidence type="ECO:0000259" key="3">
    <source>
        <dbReference type="Pfam" id="PF00535"/>
    </source>
</evidence>
<evidence type="ECO:0000259" key="4">
    <source>
        <dbReference type="Pfam" id="PF02709"/>
    </source>
</evidence>
<dbReference type="OrthoDB" id="9771846at2"/>
<dbReference type="PANTHER" id="PTHR43179:SF7">
    <property type="entry name" value="RHAMNOSYLTRANSFERASE WBBL"/>
    <property type="match status" value="1"/>
</dbReference>
<keyword evidence="1 5" id="KW-0808">Transferase</keyword>
<evidence type="ECO:0000313" key="5">
    <source>
        <dbReference type="EMBL" id="RJF78731.1"/>
    </source>
</evidence>
<dbReference type="InterPro" id="IPR027791">
    <property type="entry name" value="Galactosyl_T_C"/>
</dbReference>
<dbReference type="InterPro" id="IPR029044">
    <property type="entry name" value="Nucleotide-diphossugar_trans"/>
</dbReference>
<dbReference type="GO" id="GO:0016740">
    <property type="term" value="F:transferase activity"/>
    <property type="evidence" value="ECO:0007669"/>
    <property type="project" value="UniProtKB-KW"/>
</dbReference>
<evidence type="ECO:0000256" key="2">
    <source>
        <dbReference type="SAM" id="MobiDB-lite"/>
    </source>
</evidence>
<dbReference type="Pfam" id="PF00535">
    <property type="entry name" value="Glycos_transf_2"/>
    <property type="match status" value="1"/>
</dbReference>
<comment type="caution">
    <text evidence="5">The sequence shown here is derived from an EMBL/GenBank/DDBJ whole genome shotgun (WGS) entry which is preliminary data.</text>
</comment>